<gene>
    <name evidence="2" type="ordered locus">syc0623_c</name>
</gene>
<dbReference type="Proteomes" id="UP000001175">
    <property type="component" value="Chromosome"/>
</dbReference>
<evidence type="ECO:0000313" key="2">
    <source>
        <dbReference type="EMBL" id="BAD78813.1"/>
    </source>
</evidence>
<evidence type="ECO:0000256" key="1">
    <source>
        <dbReference type="SAM" id="Coils"/>
    </source>
</evidence>
<feature type="coiled-coil region" evidence="1">
    <location>
        <begin position="88"/>
        <end position="116"/>
    </location>
</feature>
<dbReference type="eggNOG" id="ENOG50301P4">
    <property type="taxonomic scope" value="Bacteria"/>
</dbReference>
<dbReference type="InterPro" id="IPR021297">
    <property type="entry name" value="YlqD"/>
</dbReference>
<dbReference type="EMBL" id="AP008231">
    <property type="protein sequence ID" value="BAD78813.1"/>
    <property type="molecule type" value="Genomic_DNA"/>
</dbReference>
<sequence>MSIQHLDPSFFSVTLSMTLGTPLQLKRTINVKAIVTPTWKQEAQNALQGQLGQVDAQIQQLDLQGQAAINEIRSQSANPVHPNVLQQIDNIQIQVNQQKTQLLEQKNQILQQLQQVQTVNLEEEVNQGQIESFFELHPGDNLIEKMQVEIVLRDGVVVEIRGNA</sequence>
<evidence type="ECO:0008006" key="4">
    <source>
        <dbReference type="Google" id="ProtNLM"/>
    </source>
</evidence>
<evidence type="ECO:0000313" key="3">
    <source>
        <dbReference type="Proteomes" id="UP000001175"/>
    </source>
</evidence>
<organism evidence="2 3">
    <name type="scientific">Synechococcus sp. (strain ATCC 27144 / PCC 6301 / SAUG 1402/1)</name>
    <name type="common">Anacystis nidulans</name>
    <dbReference type="NCBI Taxonomy" id="269084"/>
    <lineage>
        <taxon>Bacteria</taxon>
        <taxon>Bacillati</taxon>
        <taxon>Cyanobacteriota</taxon>
        <taxon>Cyanophyceae</taxon>
        <taxon>Synechococcales</taxon>
        <taxon>Synechococcaceae</taxon>
        <taxon>Synechococcus</taxon>
    </lineage>
</organism>
<dbReference type="KEGG" id="syc:syc0623_c"/>
<keyword evidence="1" id="KW-0175">Coiled coil</keyword>
<protein>
    <recommendedName>
        <fullName evidence="4">YlqD protein</fullName>
    </recommendedName>
</protein>
<dbReference type="Pfam" id="PF11068">
    <property type="entry name" value="YlqD"/>
    <property type="match status" value="1"/>
</dbReference>
<name>A0A0H3K0K7_SYNP6</name>
<dbReference type="Gene3D" id="6.10.140.1110">
    <property type="match status" value="1"/>
</dbReference>
<accession>A0A0H3K0K7</accession>
<proteinExistence type="predicted"/>
<reference evidence="2 3" key="1">
    <citation type="journal article" date="2007" name="Photosyn. Res.">
        <title>Complete nucleotide sequence of the freshwater unicellular cyanobacterium Synechococcus elongatus PCC 6301 chromosome: gene content and organization.</title>
        <authorList>
            <person name="Sugita C."/>
            <person name="Ogata K."/>
            <person name="Shikata M."/>
            <person name="Jikuya H."/>
            <person name="Takano J."/>
            <person name="Furumichi M."/>
            <person name="Kanehisa M."/>
            <person name="Omata T."/>
            <person name="Sugiura M."/>
            <person name="Sugita M."/>
        </authorList>
    </citation>
    <scope>NUCLEOTIDE SEQUENCE [LARGE SCALE GENOMIC DNA]</scope>
    <source>
        <strain evidence="3">ATCC 27144 / PCC 6301 / SAUG 1402/1</strain>
    </source>
</reference>
<dbReference type="AlphaFoldDB" id="A0A0H3K0K7"/>